<name>A0A9W9J7C0_9EURO</name>
<protein>
    <submittedName>
        <fullName evidence="1">Uncharacterized protein</fullName>
    </submittedName>
</protein>
<proteinExistence type="predicted"/>
<gene>
    <name evidence="1" type="ORF">N7472_008000</name>
</gene>
<dbReference type="AlphaFoldDB" id="A0A9W9J7C0"/>
<organism evidence="1 2">
    <name type="scientific">Penicillium cf. griseofulvum</name>
    <dbReference type="NCBI Taxonomy" id="2972120"/>
    <lineage>
        <taxon>Eukaryota</taxon>
        <taxon>Fungi</taxon>
        <taxon>Dikarya</taxon>
        <taxon>Ascomycota</taxon>
        <taxon>Pezizomycotina</taxon>
        <taxon>Eurotiomycetes</taxon>
        <taxon>Eurotiomycetidae</taxon>
        <taxon>Eurotiales</taxon>
        <taxon>Aspergillaceae</taxon>
        <taxon>Penicillium</taxon>
    </lineage>
</organism>
<accession>A0A9W9J7C0</accession>
<keyword evidence="2" id="KW-1185">Reference proteome</keyword>
<comment type="caution">
    <text evidence="1">The sequence shown here is derived from an EMBL/GenBank/DDBJ whole genome shotgun (WGS) entry which is preliminary data.</text>
</comment>
<reference evidence="1" key="1">
    <citation type="submission" date="2022-11" db="EMBL/GenBank/DDBJ databases">
        <authorList>
            <person name="Petersen C."/>
        </authorList>
    </citation>
    <scope>NUCLEOTIDE SEQUENCE</scope>
    <source>
        <strain evidence="1">IBT 16849</strain>
    </source>
</reference>
<reference evidence="1" key="2">
    <citation type="journal article" date="2023" name="IMA Fungus">
        <title>Comparative genomic study of the Penicillium genus elucidates a diverse pangenome and 15 lateral gene transfer events.</title>
        <authorList>
            <person name="Petersen C."/>
            <person name="Sorensen T."/>
            <person name="Nielsen M.R."/>
            <person name="Sondergaard T.E."/>
            <person name="Sorensen J.L."/>
            <person name="Fitzpatrick D.A."/>
            <person name="Frisvad J.C."/>
            <person name="Nielsen K.L."/>
        </authorList>
    </citation>
    <scope>NUCLEOTIDE SEQUENCE</scope>
    <source>
        <strain evidence="1">IBT 16849</strain>
    </source>
</reference>
<evidence type="ECO:0000313" key="1">
    <source>
        <dbReference type="EMBL" id="KAJ5188986.1"/>
    </source>
</evidence>
<dbReference type="Proteomes" id="UP001150879">
    <property type="component" value="Unassembled WGS sequence"/>
</dbReference>
<evidence type="ECO:0000313" key="2">
    <source>
        <dbReference type="Proteomes" id="UP001150879"/>
    </source>
</evidence>
<dbReference type="EMBL" id="JAPQKP010000005">
    <property type="protein sequence ID" value="KAJ5188986.1"/>
    <property type="molecule type" value="Genomic_DNA"/>
</dbReference>
<sequence>MSSWMQNRNGDLSQFVSSFLHGRQYMRCSDIATENRCSQPVECKDATIPAGALVLHGFAGIHQVCNQPIGHPLGFNATFKCARYFSSSAPQFSRLSGMFKPLCRMMLAPSLLPSPLSLLKKQGAKQWQNGYPGMNIDNIVSSFGGEVPSVRTAGFFQLPLCIDGFLTLDKIQKLTIGLGTKNGLKTPPTTPVRIPMNIMQRHVKKGCIVVNGEKRCQTWGGAYNVRDLNKANSTATIYSKFNVDDNTNAKVTPGCKLIAEWPRDWADMYFNNDCLEDRNGYYKLCCDDATVNQDLVTNPYAI</sequence>